<dbReference type="RefSeq" id="WP_255027976.1">
    <property type="nucleotide sequence ID" value="NZ_JANDHW010000012.1"/>
</dbReference>
<evidence type="ECO:0000259" key="1">
    <source>
        <dbReference type="PROSITE" id="PS51707"/>
    </source>
</evidence>
<dbReference type="Proteomes" id="UP001205603">
    <property type="component" value="Unassembled WGS sequence"/>
</dbReference>
<accession>A0ABT1ML87</accession>
<dbReference type="Pfam" id="PF01928">
    <property type="entry name" value="CYTH"/>
    <property type="match status" value="1"/>
</dbReference>
<dbReference type="PIRSF" id="PIRSF016487">
    <property type="entry name" value="CYTH_UCP016487"/>
    <property type="match status" value="1"/>
</dbReference>
<dbReference type="SUPFAM" id="SSF55154">
    <property type="entry name" value="CYTH-like phosphatases"/>
    <property type="match status" value="1"/>
</dbReference>
<sequence>MAKEIERKFLIKTSEWPGCSRKTYFKQGYLSADPERVVRVRIAGEKAFITIKGANSGIVRNEYEYEIPVDDAHQMLDSLCHKPLIEKIRYFYPQENLVWEIDEFLGDNKGLFIAEIELPSEDYAFFKPQWIGEEVTGDKRYYNSNLVKNPYNKW</sequence>
<dbReference type="InterPro" id="IPR033469">
    <property type="entry name" value="CYTH-like_dom_sf"/>
</dbReference>
<reference evidence="2 3" key="1">
    <citation type="submission" date="2022-07" db="EMBL/GenBank/DDBJ databases">
        <title>Fecal culturing of patients with breast cancer.</title>
        <authorList>
            <person name="Teng N.M.Y."/>
            <person name="Kiu R."/>
            <person name="Evans R."/>
            <person name="Baker D.J."/>
            <person name="Zenner C."/>
            <person name="Robinson S.D."/>
            <person name="Hall L.J."/>
        </authorList>
    </citation>
    <scope>NUCLEOTIDE SEQUENCE [LARGE SCALE GENOMIC DNA]</scope>
    <source>
        <strain evidence="2 3">LH1063</strain>
    </source>
</reference>
<comment type="caution">
    <text evidence="2">The sequence shown here is derived from an EMBL/GenBank/DDBJ whole genome shotgun (WGS) entry which is preliminary data.</text>
</comment>
<dbReference type="Gene3D" id="2.40.320.10">
    <property type="entry name" value="Hypothetical Protein Pfu-838710-001"/>
    <property type="match status" value="1"/>
</dbReference>
<evidence type="ECO:0000313" key="3">
    <source>
        <dbReference type="Proteomes" id="UP001205603"/>
    </source>
</evidence>
<name>A0ABT1ML87_9BACT</name>
<dbReference type="InterPro" id="IPR023577">
    <property type="entry name" value="CYTH_domain"/>
</dbReference>
<organism evidence="2 3">
    <name type="scientific">Coprobacter tertius</name>
    <dbReference type="NCBI Taxonomy" id="2944915"/>
    <lineage>
        <taxon>Bacteria</taxon>
        <taxon>Pseudomonadati</taxon>
        <taxon>Bacteroidota</taxon>
        <taxon>Bacteroidia</taxon>
        <taxon>Bacteroidales</taxon>
        <taxon>Barnesiellaceae</taxon>
        <taxon>Coprobacter</taxon>
    </lineage>
</organism>
<evidence type="ECO:0000313" key="2">
    <source>
        <dbReference type="EMBL" id="MCP9612641.1"/>
    </source>
</evidence>
<dbReference type="InterPro" id="IPR012042">
    <property type="entry name" value="NeuTTM/CthTTM-like"/>
</dbReference>
<dbReference type="SMART" id="SM01118">
    <property type="entry name" value="CYTH"/>
    <property type="match status" value="1"/>
</dbReference>
<feature type="domain" description="CYTH" evidence="1">
    <location>
        <begin position="2"/>
        <end position="148"/>
    </location>
</feature>
<proteinExistence type="predicted"/>
<keyword evidence="3" id="KW-1185">Reference proteome</keyword>
<dbReference type="EMBL" id="JANDHW010000012">
    <property type="protein sequence ID" value="MCP9612641.1"/>
    <property type="molecule type" value="Genomic_DNA"/>
</dbReference>
<dbReference type="CDD" id="cd07891">
    <property type="entry name" value="CYTH-like_CthTTM-like_1"/>
    <property type="match status" value="1"/>
</dbReference>
<dbReference type="PANTHER" id="PTHR40114:SF1">
    <property type="entry name" value="SLR0698 PROTEIN"/>
    <property type="match status" value="1"/>
</dbReference>
<dbReference type="PROSITE" id="PS51707">
    <property type="entry name" value="CYTH"/>
    <property type="match status" value="1"/>
</dbReference>
<protein>
    <submittedName>
        <fullName evidence="2">CYTH domain-containing protein</fullName>
    </submittedName>
</protein>
<gene>
    <name evidence="2" type="ORF">NMU02_11115</name>
</gene>
<dbReference type="PANTHER" id="PTHR40114">
    <property type="entry name" value="SLR0698 PROTEIN"/>
    <property type="match status" value="1"/>
</dbReference>